<organism evidence="1">
    <name type="scientific">Xanthomonas euvesicatoria</name>
    <dbReference type="NCBI Taxonomy" id="456327"/>
    <lineage>
        <taxon>Bacteria</taxon>
        <taxon>Pseudomonadati</taxon>
        <taxon>Pseudomonadota</taxon>
        <taxon>Gammaproteobacteria</taxon>
        <taxon>Lysobacterales</taxon>
        <taxon>Lysobacteraceae</taxon>
        <taxon>Xanthomonas</taxon>
    </lineage>
</organism>
<dbReference type="EMBL" id="JAAGYV010000043">
    <property type="protein sequence ID" value="NEK72843.1"/>
    <property type="molecule type" value="Genomic_DNA"/>
</dbReference>
<comment type="caution">
    <text evidence="1">The sequence shown here is derived from an EMBL/GenBank/DDBJ whole genome shotgun (WGS) entry which is preliminary data.</text>
</comment>
<feature type="non-terminal residue" evidence="1">
    <location>
        <position position="84"/>
    </location>
</feature>
<sequence>MWLAVDTAAAQQCDNDAMSGSNPPPRRLRPLLSSEGWRRRAALWGGAIAVALVAIVFAKASDAAFHLFQRITAHSIWWALLLTP</sequence>
<evidence type="ECO:0000313" key="1">
    <source>
        <dbReference type="EMBL" id="NEK72843.1"/>
    </source>
</evidence>
<proteinExistence type="predicted"/>
<dbReference type="AlphaFoldDB" id="A0A6B3KJR7"/>
<accession>A0A6B3KJR7</accession>
<protein>
    <submittedName>
        <fullName evidence="1">Chloride channel protein</fullName>
    </submittedName>
</protein>
<name>A0A6B3KJR7_XANEU</name>
<reference evidence="1" key="1">
    <citation type="submission" date="2019-11" db="EMBL/GenBank/DDBJ databases">
        <title>Genome-resolved metagenomics to study the prevalence of co-infection and intraspecific heterogeneity among plant pathogen metapopulations.</title>
        <authorList>
            <person name="Newberry E."/>
            <person name="Bhandari R."/>
            <person name="Kemble J."/>
            <person name="Sikora E."/>
            <person name="Potnis N."/>
        </authorList>
    </citation>
    <scope>NUCLEOTIDE SEQUENCE</scope>
    <source>
        <strain evidence="1">Xe_Pep_Tuscaloosa_18b</strain>
    </source>
</reference>
<gene>
    <name evidence="1" type="ORF">G3W62_08645</name>
</gene>